<organism evidence="2 3">
    <name type="scientific">Cuscuta epithymum</name>
    <dbReference type="NCBI Taxonomy" id="186058"/>
    <lineage>
        <taxon>Eukaryota</taxon>
        <taxon>Viridiplantae</taxon>
        <taxon>Streptophyta</taxon>
        <taxon>Embryophyta</taxon>
        <taxon>Tracheophyta</taxon>
        <taxon>Spermatophyta</taxon>
        <taxon>Magnoliopsida</taxon>
        <taxon>eudicotyledons</taxon>
        <taxon>Gunneridae</taxon>
        <taxon>Pentapetalae</taxon>
        <taxon>asterids</taxon>
        <taxon>lamiids</taxon>
        <taxon>Solanales</taxon>
        <taxon>Convolvulaceae</taxon>
        <taxon>Cuscuteae</taxon>
        <taxon>Cuscuta</taxon>
        <taxon>Cuscuta subgen. Cuscuta</taxon>
    </lineage>
</organism>
<dbReference type="PROSITE" id="PS50181">
    <property type="entry name" value="FBOX"/>
    <property type="match status" value="1"/>
</dbReference>
<dbReference type="PANTHER" id="PTHR31111">
    <property type="entry name" value="BNAA05G37150D PROTEIN-RELATED"/>
    <property type="match status" value="1"/>
</dbReference>
<evidence type="ECO:0000313" key="2">
    <source>
        <dbReference type="EMBL" id="CAH9127019.1"/>
    </source>
</evidence>
<evidence type="ECO:0000313" key="3">
    <source>
        <dbReference type="Proteomes" id="UP001152523"/>
    </source>
</evidence>
<dbReference type="InterPro" id="IPR036047">
    <property type="entry name" value="F-box-like_dom_sf"/>
</dbReference>
<name>A0AAV0EV63_9ASTE</name>
<proteinExistence type="predicted"/>
<keyword evidence="3" id="KW-1185">Reference proteome</keyword>
<dbReference type="NCBIfam" id="TIGR01640">
    <property type="entry name" value="F_box_assoc_1"/>
    <property type="match status" value="1"/>
</dbReference>
<evidence type="ECO:0000259" key="1">
    <source>
        <dbReference type="PROSITE" id="PS50181"/>
    </source>
</evidence>
<dbReference type="InterPro" id="IPR013187">
    <property type="entry name" value="F-box-assoc_dom_typ3"/>
</dbReference>
<dbReference type="SUPFAM" id="SSF81383">
    <property type="entry name" value="F-box domain"/>
    <property type="match status" value="1"/>
</dbReference>
<reference evidence="2" key="1">
    <citation type="submission" date="2022-07" db="EMBL/GenBank/DDBJ databases">
        <authorList>
            <person name="Macas J."/>
            <person name="Novak P."/>
            <person name="Neumann P."/>
        </authorList>
    </citation>
    <scope>NUCLEOTIDE SEQUENCE</scope>
</reference>
<dbReference type="Proteomes" id="UP001152523">
    <property type="component" value="Unassembled WGS sequence"/>
</dbReference>
<accession>A0AAV0EV63</accession>
<protein>
    <recommendedName>
        <fullName evidence="1">F-box domain-containing protein</fullName>
    </recommendedName>
</protein>
<dbReference type="InterPro" id="IPR017451">
    <property type="entry name" value="F-box-assoc_interact_dom"/>
</dbReference>
<dbReference type="InterPro" id="IPR001810">
    <property type="entry name" value="F-box_dom"/>
</dbReference>
<dbReference type="Pfam" id="PF00646">
    <property type="entry name" value="F-box"/>
    <property type="match status" value="1"/>
</dbReference>
<comment type="caution">
    <text evidence="2">The sequence shown here is derived from an EMBL/GenBank/DDBJ whole genome shotgun (WGS) entry which is preliminary data.</text>
</comment>
<sequence length="400" mass="45128">MGRFSKPRLPFPNKTLRLSLLPRDILFEILVRLGAKSRGKLCCVSKSFRSIITAPSFVEFHRNWSTAASHGTTILFSVRSQSVDSLTLPGSFQLEEFYTINYKSLGQNQPGMGKLLEAKRVSWSRDLQYWCSAPDLICLYNRDGAVEIPNLCTGQHTTLPATPTWSDFETESCAHVGLDGSSAYKVLKSESCFGLDKVKHWVLTLGVDATWREIKAPDCHFRTSVCINGVTYFEDVIFRNRSRWKELFGGFPIVAFDVWSETFHGVARPLGETEFDLVKSSFLELDGALAIICLRHNRLITWSLDSASCWKKNVFPAPLDSASLFYCTIKTTPTGEILLVMPNERGTCSLWVLFDKFTCPVWKKFGIEGLGGFPNYNCEMIKAIKPIMVQNVAENLFHLE</sequence>
<dbReference type="EMBL" id="CAMAPF010000945">
    <property type="protein sequence ID" value="CAH9127019.1"/>
    <property type="molecule type" value="Genomic_DNA"/>
</dbReference>
<dbReference type="PANTHER" id="PTHR31111:SF136">
    <property type="entry name" value="F-BOX ASSOCIATED DOMAIN-CONTAINING PROTEIN"/>
    <property type="match status" value="1"/>
</dbReference>
<dbReference type="SMART" id="SM00256">
    <property type="entry name" value="FBOX"/>
    <property type="match status" value="1"/>
</dbReference>
<dbReference type="AlphaFoldDB" id="A0AAV0EV63"/>
<gene>
    <name evidence="2" type="ORF">CEPIT_LOCUS27989</name>
</gene>
<feature type="domain" description="F-box" evidence="1">
    <location>
        <begin position="15"/>
        <end position="67"/>
    </location>
</feature>
<dbReference type="Pfam" id="PF08268">
    <property type="entry name" value="FBA_3"/>
    <property type="match status" value="1"/>
</dbReference>